<organism evidence="2 3">
    <name type="scientific">Danaus chrysippus</name>
    <name type="common">African queen</name>
    <dbReference type="NCBI Taxonomy" id="151541"/>
    <lineage>
        <taxon>Eukaryota</taxon>
        <taxon>Metazoa</taxon>
        <taxon>Ecdysozoa</taxon>
        <taxon>Arthropoda</taxon>
        <taxon>Hexapoda</taxon>
        <taxon>Insecta</taxon>
        <taxon>Pterygota</taxon>
        <taxon>Neoptera</taxon>
        <taxon>Endopterygota</taxon>
        <taxon>Lepidoptera</taxon>
        <taxon>Glossata</taxon>
        <taxon>Ditrysia</taxon>
        <taxon>Papilionoidea</taxon>
        <taxon>Nymphalidae</taxon>
        <taxon>Danainae</taxon>
        <taxon>Danaini</taxon>
        <taxon>Danaina</taxon>
        <taxon>Danaus</taxon>
        <taxon>Anosia</taxon>
    </lineage>
</organism>
<comment type="caution">
    <text evidence="2">The sequence shown here is derived from an EMBL/GenBank/DDBJ whole genome shotgun (WGS) entry which is preliminary data.</text>
</comment>
<name>A0A8J2QPK4_9NEOP</name>
<dbReference type="EMBL" id="CAKASE010000057">
    <property type="protein sequence ID" value="CAG9566887.1"/>
    <property type="molecule type" value="Genomic_DNA"/>
</dbReference>
<sequence>MVETLPGLCPVRVASGPDAGPYPAQPHVRHRSSSTPKHTPAETPPAPARGPESPVSCAAPLMTLLWLPHMREKKNPSTCVTVPCVGASRSGTGREWRDQDHHLQQVGMRPAESSCSAMSPRTGPHQSYQALLLWRRFLIFSV</sequence>
<keyword evidence="3" id="KW-1185">Reference proteome</keyword>
<feature type="region of interest" description="Disordered" evidence="1">
    <location>
        <begin position="16"/>
        <end position="54"/>
    </location>
</feature>
<evidence type="ECO:0000256" key="1">
    <source>
        <dbReference type="SAM" id="MobiDB-lite"/>
    </source>
</evidence>
<reference evidence="2" key="1">
    <citation type="submission" date="2021-09" db="EMBL/GenBank/DDBJ databases">
        <authorList>
            <person name="Martin H S."/>
        </authorList>
    </citation>
    <scope>NUCLEOTIDE SEQUENCE</scope>
</reference>
<dbReference type="OrthoDB" id="5974330at2759"/>
<evidence type="ECO:0000313" key="2">
    <source>
        <dbReference type="EMBL" id="CAG9566887.1"/>
    </source>
</evidence>
<evidence type="ECO:0000313" key="3">
    <source>
        <dbReference type="Proteomes" id="UP000789524"/>
    </source>
</evidence>
<dbReference type="Proteomes" id="UP000789524">
    <property type="component" value="Unassembled WGS sequence"/>
</dbReference>
<gene>
    <name evidence="2" type="ORF">DCHRY22_LOCUS7463</name>
</gene>
<protein>
    <submittedName>
        <fullName evidence="2">(African queen) hypothetical protein</fullName>
    </submittedName>
</protein>
<accession>A0A8J2QPK4</accession>
<proteinExistence type="predicted"/>
<dbReference type="AlphaFoldDB" id="A0A8J2QPK4"/>